<comment type="subcellular location">
    <subcellularLocation>
        <location evidence="1">Nucleus speckle</location>
    </subcellularLocation>
    <subcellularLocation>
        <location evidence="2">Nucleus</location>
        <location evidence="2">Nucleoplasm</location>
    </subcellularLocation>
</comment>
<protein>
    <recommendedName>
        <fullName evidence="3">Sodium channel modifier 1</fullName>
    </recommendedName>
</protein>
<dbReference type="PANTHER" id="PTHR32297:SF1">
    <property type="entry name" value="SODIUM CHANNEL MODIFIER 1"/>
    <property type="match status" value="1"/>
</dbReference>
<dbReference type="Proteomes" id="UP000007110">
    <property type="component" value="Unassembled WGS sequence"/>
</dbReference>
<feature type="domain" description="Sodium channel modifier 1 zinc-finger" evidence="12">
    <location>
        <begin position="44"/>
        <end position="69"/>
    </location>
</feature>
<evidence type="ECO:0000256" key="6">
    <source>
        <dbReference type="ARBA" id="ARBA00022728"/>
    </source>
</evidence>
<dbReference type="OMA" id="HATENHF"/>
<reference evidence="14" key="2">
    <citation type="submission" date="2021-01" db="UniProtKB">
        <authorList>
            <consortium name="EnsemblMetazoa"/>
        </authorList>
    </citation>
    <scope>IDENTIFICATION</scope>
</reference>
<evidence type="ECO:0000256" key="11">
    <source>
        <dbReference type="SAM" id="MobiDB-lite"/>
    </source>
</evidence>
<feature type="compositionally biased region" description="Acidic residues" evidence="11">
    <location>
        <begin position="486"/>
        <end position="496"/>
    </location>
</feature>
<feature type="compositionally biased region" description="Polar residues" evidence="11">
    <location>
        <begin position="279"/>
        <end position="291"/>
    </location>
</feature>
<evidence type="ECO:0000256" key="4">
    <source>
        <dbReference type="ARBA" id="ARBA00022664"/>
    </source>
</evidence>
<dbReference type="EnsemblMetazoa" id="XM_030992686">
    <property type="protein sequence ID" value="XP_030848546"/>
    <property type="gene ID" value="LOC581771"/>
</dbReference>
<keyword evidence="15" id="KW-1185">Reference proteome</keyword>
<dbReference type="Pfam" id="PF15805">
    <property type="entry name" value="SCNM1_acidic"/>
    <property type="match status" value="1"/>
</dbReference>
<dbReference type="KEGG" id="spu:581771"/>
<dbReference type="PANTHER" id="PTHR32297">
    <property type="entry name" value="SODIUM CHANNEL MODIFIER 1"/>
    <property type="match status" value="1"/>
</dbReference>
<evidence type="ECO:0000259" key="12">
    <source>
        <dbReference type="Pfam" id="PF15803"/>
    </source>
</evidence>
<dbReference type="GO" id="GO:0006397">
    <property type="term" value="P:mRNA processing"/>
    <property type="evidence" value="ECO:0007669"/>
    <property type="project" value="UniProtKB-KW"/>
</dbReference>
<organism evidence="14 15">
    <name type="scientific">Strongylocentrotus purpuratus</name>
    <name type="common">Purple sea urchin</name>
    <dbReference type="NCBI Taxonomy" id="7668"/>
    <lineage>
        <taxon>Eukaryota</taxon>
        <taxon>Metazoa</taxon>
        <taxon>Echinodermata</taxon>
        <taxon>Eleutherozoa</taxon>
        <taxon>Echinozoa</taxon>
        <taxon>Echinoidea</taxon>
        <taxon>Euechinoidea</taxon>
        <taxon>Echinacea</taxon>
        <taxon>Camarodonta</taxon>
        <taxon>Echinidea</taxon>
        <taxon>Strongylocentrotidae</taxon>
        <taxon>Strongylocentrotus</taxon>
    </lineage>
</organism>
<dbReference type="GO" id="GO:0005634">
    <property type="term" value="C:nucleus"/>
    <property type="evidence" value="ECO:0000318"/>
    <property type="project" value="GO_Central"/>
</dbReference>
<evidence type="ECO:0000256" key="9">
    <source>
        <dbReference type="ARBA" id="ARBA00023187"/>
    </source>
</evidence>
<keyword evidence="9" id="KW-0508">mRNA splicing</keyword>
<dbReference type="InParanoid" id="A0A7M7PB72"/>
<dbReference type="Pfam" id="PF15803">
    <property type="entry name" value="zf-SCNM1"/>
    <property type="match status" value="1"/>
</dbReference>
<evidence type="ECO:0000256" key="1">
    <source>
        <dbReference type="ARBA" id="ARBA00004324"/>
    </source>
</evidence>
<keyword evidence="8" id="KW-0862">Zinc</keyword>
<name>A0A7M7PB72_STRPU</name>
<dbReference type="InterPro" id="IPR031625">
    <property type="entry name" value="SCNM1_acidic"/>
</dbReference>
<dbReference type="InterPro" id="IPR031622">
    <property type="entry name" value="Znf-SCNM1"/>
</dbReference>
<evidence type="ECO:0000256" key="8">
    <source>
        <dbReference type="ARBA" id="ARBA00022833"/>
    </source>
</evidence>
<dbReference type="FunCoup" id="A0A7M7PB72">
    <property type="interactions" value="255"/>
</dbReference>
<evidence type="ECO:0000313" key="14">
    <source>
        <dbReference type="EnsemblMetazoa" id="XP_030848546"/>
    </source>
</evidence>
<dbReference type="GO" id="GO:0016607">
    <property type="term" value="C:nuclear speck"/>
    <property type="evidence" value="ECO:0007669"/>
    <property type="project" value="UniProtKB-SubCell"/>
</dbReference>
<feature type="domain" description="Sodium channel modifier 1 acidic C-terminal" evidence="13">
    <location>
        <begin position="456"/>
        <end position="496"/>
    </location>
</feature>
<dbReference type="GeneID" id="581771"/>
<feature type="region of interest" description="Disordered" evidence="11">
    <location>
        <begin position="260"/>
        <end position="291"/>
    </location>
</feature>
<evidence type="ECO:0000256" key="2">
    <source>
        <dbReference type="ARBA" id="ARBA00004642"/>
    </source>
</evidence>
<accession>A0A7M7PB72</accession>
<keyword evidence="4" id="KW-0507">mRNA processing</keyword>
<evidence type="ECO:0000259" key="13">
    <source>
        <dbReference type="Pfam" id="PF15805"/>
    </source>
</evidence>
<sequence>MSFKRDGDDGSQLNLLKKRRVAELLAKDIPDDEAILMRSGRYACTVCHYRPVFDTVDMLSVHRAGKKHQHATDNHFAKKRELALLVQKRRMEAELKKGSLKGRDEEAEPSPLLQKVEAAKRHTLLKEAPYNPCHTHKTDGPSKKAKNKLFFQSTRQVGLKNPVGNSTNQMTENLNSANQKRDFSHHASEPTMTSLAAQQTPTPGFSNIHTHTPIVSSTTAPQNAGIKPGFKSTSQTHVPGVSSIQIKPYIPKAKRNVMHTKACPPKQPGLEPDSEKHQTTSTPAPHNASSVFMQNPVHGEEVERSSIKFIREFQNTENTCVDNKATSNKTSASIANELKHSVAEDNNMKWMSGRVPQKHPLYGNKQQDSRMNGQMREASQDVRGFQQCGQRASQEHPTVWGIPQCFPHLGQSASQEYQDVKGLPQCGQGARVEEERTKQRLLKKTQQKGKSMLTDEKKKELQRYLELTSAGWVQDNGGDWVKGQDVEFDSDEEPPT</sequence>
<dbReference type="RefSeq" id="XP_030848546.1">
    <property type="nucleotide sequence ID" value="XM_030992686.1"/>
</dbReference>
<feature type="region of interest" description="Disordered" evidence="11">
    <location>
        <begin position="431"/>
        <end position="457"/>
    </location>
</feature>
<keyword evidence="5" id="KW-0479">Metal-binding</keyword>
<reference evidence="15" key="1">
    <citation type="submission" date="2015-02" db="EMBL/GenBank/DDBJ databases">
        <title>Genome sequencing for Strongylocentrotus purpuratus.</title>
        <authorList>
            <person name="Murali S."/>
            <person name="Liu Y."/>
            <person name="Vee V."/>
            <person name="English A."/>
            <person name="Wang M."/>
            <person name="Skinner E."/>
            <person name="Han Y."/>
            <person name="Muzny D.M."/>
            <person name="Worley K.C."/>
            <person name="Gibbs R.A."/>
        </authorList>
    </citation>
    <scope>NUCLEOTIDE SEQUENCE</scope>
</reference>
<evidence type="ECO:0000256" key="7">
    <source>
        <dbReference type="ARBA" id="ARBA00022771"/>
    </source>
</evidence>
<dbReference type="AlphaFoldDB" id="A0A7M7PB72"/>
<dbReference type="RefSeq" id="XP_030848545.1">
    <property type="nucleotide sequence ID" value="XM_030992685.1"/>
</dbReference>
<feature type="region of interest" description="Disordered" evidence="11">
    <location>
        <begin position="475"/>
        <end position="496"/>
    </location>
</feature>
<dbReference type="InterPro" id="IPR033570">
    <property type="entry name" value="SCNM1"/>
</dbReference>
<keyword evidence="6" id="KW-0747">Spliceosome</keyword>
<evidence type="ECO:0000256" key="10">
    <source>
        <dbReference type="ARBA" id="ARBA00023242"/>
    </source>
</evidence>
<evidence type="ECO:0000313" key="15">
    <source>
        <dbReference type="Proteomes" id="UP000007110"/>
    </source>
</evidence>
<keyword evidence="7" id="KW-0863">Zinc-finger</keyword>
<dbReference type="GO" id="GO:0008270">
    <property type="term" value="F:zinc ion binding"/>
    <property type="evidence" value="ECO:0007669"/>
    <property type="project" value="UniProtKB-KW"/>
</dbReference>
<dbReference type="GO" id="GO:0005681">
    <property type="term" value="C:spliceosomal complex"/>
    <property type="evidence" value="ECO:0007669"/>
    <property type="project" value="UniProtKB-KW"/>
</dbReference>
<evidence type="ECO:0000256" key="3">
    <source>
        <dbReference type="ARBA" id="ARBA00020620"/>
    </source>
</evidence>
<dbReference type="GO" id="GO:0008380">
    <property type="term" value="P:RNA splicing"/>
    <property type="evidence" value="ECO:0000318"/>
    <property type="project" value="GO_Central"/>
</dbReference>
<proteinExistence type="predicted"/>
<dbReference type="OrthoDB" id="1924550at2759"/>
<keyword evidence="10" id="KW-0539">Nucleus</keyword>
<dbReference type="EnsemblMetazoa" id="XM_030992685">
    <property type="protein sequence ID" value="XP_030848545"/>
    <property type="gene ID" value="LOC581771"/>
</dbReference>
<evidence type="ECO:0000256" key="5">
    <source>
        <dbReference type="ARBA" id="ARBA00022723"/>
    </source>
</evidence>